<feature type="transmembrane region" description="Helical" evidence="1">
    <location>
        <begin position="129"/>
        <end position="154"/>
    </location>
</feature>
<dbReference type="AlphaFoldDB" id="A0A1M7MJ75"/>
<keyword evidence="1" id="KW-0472">Membrane</keyword>
<evidence type="ECO:0000313" key="2">
    <source>
        <dbReference type="EMBL" id="SHM91065.1"/>
    </source>
</evidence>
<sequence length="248" mass="28971">MSIYRGLWKKEMSMMRGFQISFVVVIFCLMFYSLYAILKEGGQVYSYIIDVASIGFIIIPATLLFSLNMETLQLNQILFNKNVFIKQMIIKILHGLMLMVGFYLYTFLFGTLLALMKFWTTGWSEIVKLIFSLFITVLPIGLALSITVYIGWVFHQWLKPKLGFALSIISTLIILYWVFLGGIGIIMANVTFMKSWWVWNISERMYVPLLDAFFVNDQLSISMLLFFTLLYSLVFWLTSWLFKKKVEV</sequence>
<dbReference type="EMBL" id="FRCZ01000002">
    <property type="protein sequence ID" value="SHM91065.1"/>
    <property type="molecule type" value="Genomic_DNA"/>
</dbReference>
<keyword evidence="1" id="KW-1133">Transmembrane helix</keyword>
<evidence type="ECO:0000313" key="3">
    <source>
        <dbReference type="Proteomes" id="UP000184184"/>
    </source>
</evidence>
<feature type="transmembrane region" description="Helical" evidence="1">
    <location>
        <begin position="44"/>
        <end position="67"/>
    </location>
</feature>
<dbReference type="Proteomes" id="UP000184184">
    <property type="component" value="Unassembled WGS sequence"/>
</dbReference>
<feature type="transmembrane region" description="Helical" evidence="1">
    <location>
        <begin position="219"/>
        <end position="242"/>
    </location>
</feature>
<name>A0A1M7MJ75_9BACI</name>
<keyword evidence="1" id="KW-0812">Transmembrane</keyword>
<keyword evidence="3" id="KW-1185">Reference proteome</keyword>
<evidence type="ECO:0000256" key="1">
    <source>
        <dbReference type="SAM" id="Phobius"/>
    </source>
</evidence>
<reference evidence="2 3" key="1">
    <citation type="submission" date="2016-11" db="EMBL/GenBank/DDBJ databases">
        <authorList>
            <person name="Jaros S."/>
            <person name="Januszkiewicz K."/>
            <person name="Wedrychowicz H."/>
        </authorList>
    </citation>
    <scope>NUCLEOTIDE SEQUENCE [LARGE SCALE GENOMIC DNA]</scope>
    <source>
        <strain evidence="2 3">CGMCC 1.10681</strain>
    </source>
</reference>
<gene>
    <name evidence="2" type="ORF">SAMN05216179_1245</name>
</gene>
<evidence type="ECO:0008006" key="4">
    <source>
        <dbReference type="Google" id="ProtNLM"/>
    </source>
</evidence>
<protein>
    <recommendedName>
        <fullName evidence="4">ABC-2 type transport system permease protein</fullName>
    </recommendedName>
</protein>
<accession>A0A1M7MJ75</accession>
<dbReference type="RefSeq" id="WP_073200771.1">
    <property type="nucleotide sequence ID" value="NZ_FRCZ01000002.1"/>
</dbReference>
<dbReference type="OrthoDB" id="1786466at2"/>
<dbReference type="STRING" id="1027249.SAMN05216179_1245"/>
<feature type="transmembrane region" description="Helical" evidence="1">
    <location>
        <begin position="88"/>
        <end position="109"/>
    </location>
</feature>
<proteinExistence type="predicted"/>
<feature type="transmembrane region" description="Helical" evidence="1">
    <location>
        <begin position="166"/>
        <end position="199"/>
    </location>
</feature>
<feature type="transmembrane region" description="Helical" evidence="1">
    <location>
        <begin position="20"/>
        <end position="38"/>
    </location>
</feature>
<organism evidence="2 3">
    <name type="scientific">Gracilibacillus kekensis</name>
    <dbReference type="NCBI Taxonomy" id="1027249"/>
    <lineage>
        <taxon>Bacteria</taxon>
        <taxon>Bacillati</taxon>
        <taxon>Bacillota</taxon>
        <taxon>Bacilli</taxon>
        <taxon>Bacillales</taxon>
        <taxon>Bacillaceae</taxon>
        <taxon>Gracilibacillus</taxon>
    </lineage>
</organism>